<keyword evidence="1" id="KW-0812">Transmembrane</keyword>
<feature type="transmembrane region" description="Helical" evidence="1">
    <location>
        <begin position="92"/>
        <end position="112"/>
    </location>
</feature>
<organism evidence="3 4">
    <name type="scientific">Aspergillus glaucus CBS 516.65</name>
    <dbReference type="NCBI Taxonomy" id="1160497"/>
    <lineage>
        <taxon>Eukaryota</taxon>
        <taxon>Fungi</taxon>
        <taxon>Dikarya</taxon>
        <taxon>Ascomycota</taxon>
        <taxon>Pezizomycotina</taxon>
        <taxon>Eurotiomycetes</taxon>
        <taxon>Eurotiomycetidae</taxon>
        <taxon>Eurotiales</taxon>
        <taxon>Aspergillaceae</taxon>
        <taxon>Aspergillus</taxon>
        <taxon>Aspergillus subgen. Aspergillus</taxon>
    </lineage>
</organism>
<keyword evidence="1" id="KW-1133">Transmembrane helix</keyword>
<keyword evidence="1" id="KW-0472">Membrane</keyword>
<feature type="signal peptide" evidence="2">
    <location>
        <begin position="1"/>
        <end position="18"/>
    </location>
</feature>
<keyword evidence="2" id="KW-0732">Signal</keyword>
<sequence length="121" mass="13278">MHWKTSLVAVATLVPSSATFFVFPEDVNATALARAYGIDGTCFAALNSTIDCHPATVARVHSPDDIYWTADNITKLCTSSCRESMTNSVSKATGLFMIWFPTCMHLVSGLLVHRENGRPRR</sequence>
<evidence type="ECO:0000313" key="4">
    <source>
        <dbReference type="Proteomes" id="UP000184300"/>
    </source>
</evidence>
<proteinExistence type="predicted"/>
<accession>A0A1L9V404</accession>
<dbReference type="RefSeq" id="XP_022395373.1">
    <property type="nucleotide sequence ID" value="XM_022547982.1"/>
</dbReference>
<dbReference type="VEuPathDB" id="FungiDB:ASPGLDRAFT_53443"/>
<dbReference type="Proteomes" id="UP000184300">
    <property type="component" value="Unassembled WGS sequence"/>
</dbReference>
<evidence type="ECO:0000256" key="1">
    <source>
        <dbReference type="SAM" id="Phobius"/>
    </source>
</evidence>
<feature type="chain" id="PRO_5013019032" description="LysM domain-containing protein" evidence="2">
    <location>
        <begin position="19"/>
        <end position="121"/>
    </location>
</feature>
<evidence type="ECO:0008006" key="5">
    <source>
        <dbReference type="Google" id="ProtNLM"/>
    </source>
</evidence>
<dbReference type="GeneID" id="34464243"/>
<dbReference type="OrthoDB" id="5985073at2759"/>
<name>A0A1L9V404_ASPGL</name>
<evidence type="ECO:0000256" key="2">
    <source>
        <dbReference type="SAM" id="SignalP"/>
    </source>
</evidence>
<keyword evidence="4" id="KW-1185">Reference proteome</keyword>
<dbReference type="AlphaFoldDB" id="A0A1L9V404"/>
<dbReference type="EMBL" id="KV878930">
    <property type="protein sequence ID" value="OJJ78675.1"/>
    <property type="molecule type" value="Genomic_DNA"/>
</dbReference>
<reference evidence="4" key="1">
    <citation type="journal article" date="2017" name="Genome Biol.">
        <title>Comparative genomics reveals high biological diversity and specific adaptations in the industrially and medically important fungal genus Aspergillus.</title>
        <authorList>
            <person name="de Vries R.P."/>
            <person name="Riley R."/>
            <person name="Wiebenga A."/>
            <person name="Aguilar-Osorio G."/>
            <person name="Amillis S."/>
            <person name="Uchima C.A."/>
            <person name="Anderluh G."/>
            <person name="Asadollahi M."/>
            <person name="Askin M."/>
            <person name="Barry K."/>
            <person name="Battaglia E."/>
            <person name="Bayram O."/>
            <person name="Benocci T."/>
            <person name="Braus-Stromeyer S.A."/>
            <person name="Caldana C."/>
            <person name="Canovas D."/>
            <person name="Cerqueira G.C."/>
            <person name="Chen F."/>
            <person name="Chen W."/>
            <person name="Choi C."/>
            <person name="Clum A."/>
            <person name="Dos Santos R.A."/>
            <person name="Damasio A.R."/>
            <person name="Diallinas G."/>
            <person name="Emri T."/>
            <person name="Fekete E."/>
            <person name="Flipphi M."/>
            <person name="Freyberg S."/>
            <person name="Gallo A."/>
            <person name="Gournas C."/>
            <person name="Habgood R."/>
            <person name="Hainaut M."/>
            <person name="Harispe M.L."/>
            <person name="Henrissat B."/>
            <person name="Hilden K.S."/>
            <person name="Hope R."/>
            <person name="Hossain A."/>
            <person name="Karabika E."/>
            <person name="Karaffa L."/>
            <person name="Karanyi Z."/>
            <person name="Krasevec N."/>
            <person name="Kuo A."/>
            <person name="Kusch H."/>
            <person name="LaButti K."/>
            <person name="Lagendijk E.L."/>
            <person name="Lapidus A."/>
            <person name="Levasseur A."/>
            <person name="Lindquist E."/>
            <person name="Lipzen A."/>
            <person name="Logrieco A.F."/>
            <person name="MacCabe A."/>
            <person name="Maekelae M.R."/>
            <person name="Malavazi I."/>
            <person name="Melin P."/>
            <person name="Meyer V."/>
            <person name="Mielnichuk N."/>
            <person name="Miskei M."/>
            <person name="Molnar A.P."/>
            <person name="Mule G."/>
            <person name="Ngan C.Y."/>
            <person name="Orejas M."/>
            <person name="Orosz E."/>
            <person name="Ouedraogo J.P."/>
            <person name="Overkamp K.M."/>
            <person name="Park H.-S."/>
            <person name="Perrone G."/>
            <person name="Piumi F."/>
            <person name="Punt P.J."/>
            <person name="Ram A.F."/>
            <person name="Ramon A."/>
            <person name="Rauscher S."/>
            <person name="Record E."/>
            <person name="Riano-Pachon D.M."/>
            <person name="Robert V."/>
            <person name="Roehrig J."/>
            <person name="Ruller R."/>
            <person name="Salamov A."/>
            <person name="Salih N.S."/>
            <person name="Samson R.A."/>
            <person name="Sandor E."/>
            <person name="Sanguinetti M."/>
            <person name="Schuetze T."/>
            <person name="Sepcic K."/>
            <person name="Shelest E."/>
            <person name="Sherlock G."/>
            <person name="Sophianopoulou V."/>
            <person name="Squina F.M."/>
            <person name="Sun H."/>
            <person name="Susca A."/>
            <person name="Todd R.B."/>
            <person name="Tsang A."/>
            <person name="Unkles S.E."/>
            <person name="van de Wiele N."/>
            <person name="van Rossen-Uffink D."/>
            <person name="Oliveira J.V."/>
            <person name="Vesth T.C."/>
            <person name="Visser J."/>
            <person name="Yu J.-H."/>
            <person name="Zhou M."/>
            <person name="Andersen M.R."/>
            <person name="Archer D.B."/>
            <person name="Baker S.E."/>
            <person name="Benoit I."/>
            <person name="Brakhage A.A."/>
            <person name="Braus G.H."/>
            <person name="Fischer R."/>
            <person name="Frisvad J.C."/>
            <person name="Goldman G.H."/>
            <person name="Houbraken J."/>
            <person name="Oakley B."/>
            <person name="Pocsi I."/>
            <person name="Scazzocchio C."/>
            <person name="Seiboth B."/>
            <person name="vanKuyk P.A."/>
            <person name="Wortman J."/>
            <person name="Dyer P.S."/>
            <person name="Grigoriev I.V."/>
        </authorList>
    </citation>
    <scope>NUCLEOTIDE SEQUENCE [LARGE SCALE GENOMIC DNA]</scope>
    <source>
        <strain evidence="4">CBS 516.65</strain>
    </source>
</reference>
<gene>
    <name evidence="3" type="ORF">ASPGLDRAFT_53443</name>
</gene>
<evidence type="ECO:0000313" key="3">
    <source>
        <dbReference type="EMBL" id="OJJ78675.1"/>
    </source>
</evidence>
<protein>
    <recommendedName>
        <fullName evidence="5">LysM domain-containing protein</fullName>
    </recommendedName>
</protein>